<gene>
    <name evidence="1" type="ORF">ASIM_LOCUS4553</name>
</gene>
<evidence type="ECO:0000313" key="1">
    <source>
        <dbReference type="EMBL" id="VDK24055.1"/>
    </source>
</evidence>
<dbReference type="Gene3D" id="3.10.450.50">
    <property type="match status" value="1"/>
</dbReference>
<dbReference type="OrthoDB" id="5913414at2759"/>
<protein>
    <submittedName>
        <fullName evidence="3">DUF4440 domain-containing protein</fullName>
    </submittedName>
</protein>
<organism evidence="3">
    <name type="scientific">Anisakis simplex</name>
    <name type="common">Herring worm</name>
    <dbReference type="NCBI Taxonomy" id="6269"/>
    <lineage>
        <taxon>Eukaryota</taxon>
        <taxon>Metazoa</taxon>
        <taxon>Ecdysozoa</taxon>
        <taxon>Nematoda</taxon>
        <taxon>Chromadorea</taxon>
        <taxon>Rhabditida</taxon>
        <taxon>Spirurina</taxon>
        <taxon>Ascaridomorpha</taxon>
        <taxon>Ascaridoidea</taxon>
        <taxon>Anisakidae</taxon>
        <taxon>Anisakis</taxon>
        <taxon>Anisakis simplex complex</taxon>
    </lineage>
</organism>
<name>A0A0M3JAW8_ANISI</name>
<dbReference type="AlphaFoldDB" id="A0A0M3JAW8"/>
<evidence type="ECO:0000313" key="3">
    <source>
        <dbReference type="WBParaSite" id="ASIM_0000474101-mRNA-1"/>
    </source>
</evidence>
<dbReference type="InterPro" id="IPR032710">
    <property type="entry name" value="NTF2-like_dom_sf"/>
</dbReference>
<keyword evidence="2" id="KW-1185">Reference proteome</keyword>
<dbReference type="Proteomes" id="UP000267096">
    <property type="component" value="Unassembled WGS sequence"/>
</dbReference>
<dbReference type="WBParaSite" id="ASIM_0000474101-mRNA-1">
    <property type="protein sequence ID" value="ASIM_0000474101-mRNA-1"/>
    <property type="gene ID" value="ASIM_0000474101"/>
</dbReference>
<reference evidence="1 2" key="2">
    <citation type="submission" date="2018-11" db="EMBL/GenBank/DDBJ databases">
        <authorList>
            <consortium name="Pathogen Informatics"/>
        </authorList>
    </citation>
    <scope>NUCLEOTIDE SEQUENCE [LARGE SCALE GENOMIC DNA]</scope>
</reference>
<reference evidence="3" key="1">
    <citation type="submission" date="2017-02" db="UniProtKB">
        <authorList>
            <consortium name="WormBaseParasite"/>
        </authorList>
    </citation>
    <scope>IDENTIFICATION</scope>
</reference>
<evidence type="ECO:0000313" key="2">
    <source>
        <dbReference type="Proteomes" id="UP000267096"/>
    </source>
</evidence>
<dbReference type="SUPFAM" id="SSF54427">
    <property type="entry name" value="NTF2-like"/>
    <property type="match status" value="1"/>
</dbReference>
<dbReference type="EMBL" id="UYRR01008035">
    <property type="protein sequence ID" value="VDK24055.1"/>
    <property type="molecule type" value="Genomic_DNA"/>
</dbReference>
<accession>A0A0M3JAW8</accession>
<proteinExistence type="predicted"/>
<sequence>MKHFSTDHGLGTPVIKLKVDEINGEGKWAFERGSFDVTWSSADGNKKSYGMYLKVWKKNADNKWVVYADSTNYIKLPPKPKTKSS</sequence>